<organism evidence="2 3">
    <name type="scientific">Dissostichus mawsoni</name>
    <name type="common">Antarctic cod</name>
    <dbReference type="NCBI Taxonomy" id="36200"/>
    <lineage>
        <taxon>Eukaryota</taxon>
        <taxon>Metazoa</taxon>
        <taxon>Chordata</taxon>
        <taxon>Craniata</taxon>
        <taxon>Vertebrata</taxon>
        <taxon>Euteleostomi</taxon>
        <taxon>Actinopterygii</taxon>
        <taxon>Neopterygii</taxon>
        <taxon>Teleostei</taxon>
        <taxon>Neoteleostei</taxon>
        <taxon>Acanthomorphata</taxon>
        <taxon>Eupercaria</taxon>
        <taxon>Perciformes</taxon>
        <taxon>Notothenioidei</taxon>
        <taxon>Nototheniidae</taxon>
        <taxon>Dissostichus</taxon>
    </lineage>
</organism>
<comment type="caution">
    <text evidence="2">The sequence shown here is derived from an EMBL/GenBank/DDBJ whole genome shotgun (WGS) entry which is preliminary data.</text>
</comment>
<evidence type="ECO:0000313" key="2">
    <source>
        <dbReference type="EMBL" id="KAF3839518.1"/>
    </source>
</evidence>
<gene>
    <name evidence="2" type="ORF">F7725_018235</name>
</gene>
<feature type="region of interest" description="Disordered" evidence="1">
    <location>
        <begin position="396"/>
        <end position="423"/>
    </location>
</feature>
<feature type="compositionally biased region" description="Polar residues" evidence="1">
    <location>
        <begin position="64"/>
        <end position="77"/>
    </location>
</feature>
<dbReference type="AlphaFoldDB" id="A0A7J5XTS9"/>
<dbReference type="EMBL" id="JAAKFY010000021">
    <property type="protein sequence ID" value="KAF3839518.1"/>
    <property type="molecule type" value="Genomic_DNA"/>
</dbReference>
<dbReference type="Proteomes" id="UP000518266">
    <property type="component" value="Unassembled WGS sequence"/>
</dbReference>
<feature type="region of interest" description="Disordered" evidence="1">
    <location>
        <begin position="56"/>
        <end position="113"/>
    </location>
</feature>
<evidence type="ECO:0000313" key="3">
    <source>
        <dbReference type="Proteomes" id="UP000518266"/>
    </source>
</evidence>
<proteinExistence type="predicted"/>
<protein>
    <submittedName>
        <fullName evidence="2">Uncharacterized protein</fullName>
    </submittedName>
</protein>
<reference evidence="2 3" key="1">
    <citation type="submission" date="2020-03" db="EMBL/GenBank/DDBJ databases">
        <title>Dissostichus mawsoni Genome sequencing and assembly.</title>
        <authorList>
            <person name="Park H."/>
        </authorList>
    </citation>
    <scope>NUCLEOTIDE SEQUENCE [LARGE SCALE GENOMIC DNA]</scope>
    <source>
        <strain evidence="2">DM0001</strain>
        <tissue evidence="2">Muscle</tissue>
    </source>
</reference>
<feature type="compositionally biased region" description="Basic and acidic residues" evidence="1">
    <location>
        <begin position="396"/>
        <end position="414"/>
    </location>
</feature>
<sequence length="490" mass="50527">MTCSAVCCNLHNPVTCSAYASLSSWVSRSSCKCSAEVMGFTPAVLAAWLTASERERRLPPLSPKTLTGGTEAAQASESRADSSLPPSAPAAAMSPPNGAAPPEAPRSPGNTLGSLDDALVSCDTFMASSAVVAAAGERQKLSDQSTNHLVESSWVESLWIKIFQLKREAKSQNIIVTCPGCWPGMAALTLMVVPRAPKAGGGMLGAKGGRVNTTLAWGWGPPCGGGGGAVGVVVGVLGPVVVVEELAVELNPGGVGWGGTGCPAAAAVAALGTHTIRVHLHHDHRDCLVADPDDTGANLSRSSLLIGRGRLRGRGLSRTSLLRLAARLGGRCLSVSAVTRSSHCGTQVHLSVTMQTQDVVVHGSRHIDWGGIVGKWPDHMQVAGHRVHEVQSQVTESHKGVTKETETLPRHDENGAEVVGGGGGVVGGGDVSMGWAEGEGVEVLDEDDGGRGAAAAEAVSVLGQHQPQPRLTLHRLVHINVHIHGPIALK</sequence>
<keyword evidence="3" id="KW-1185">Reference proteome</keyword>
<feature type="compositionally biased region" description="Low complexity" evidence="1">
    <location>
        <begin position="81"/>
        <end position="97"/>
    </location>
</feature>
<evidence type="ECO:0000256" key="1">
    <source>
        <dbReference type="SAM" id="MobiDB-lite"/>
    </source>
</evidence>
<accession>A0A7J5XTS9</accession>
<name>A0A7J5XTS9_DISMA</name>